<dbReference type="Proteomes" id="UP000009131">
    <property type="component" value="Unassembled WGS sequence"/>
</dbReference>
<dbReference type="AlphaFoldDB" id="G7E9T7"/>
<sequence>MPVVRVAVIGSGLAGLTAAHLLQKATARGPTGEDVRFEVHLYEKSQRLGLSSASVVFKDAQGRQRLIDTPMRSIQGGYYKRTFALYRYLGVELIRHNYTYSFSSLSRSASNIAWRTRFIYSGSNGLSLRPVGIPRACNTITSLARYLALVISVALCYILLACFSIYHLLRGHLSDPRHPISHQSLEDWQRSSYVSTHFVNLIVLPMFACVCTCTRDQLLHHPIAEILEYIALTFGASHYLVKNGVKQVAIRLCAPLTPDQIHLNADVINLISTEDDQVVLTLADGSSHTFDHLILATQANQAASLLSLLAKSLDASGASAESLHAEHERVDALRLFKYTPTVVINHQDASVMPCDHDQRDLNIALSEHLLDSHLSRSDDKGTLGCMSFEHVMATHALDPSLTGDDAVYQTTNPILPISRVISTAPFERVVLTKQSKAVLSCFVPGREASRHFQGQRHVWFCGSWAAEGIPLLEGCVVSAERTVLAILQSQDPSICPSKAHLF</sequence>
<dbReference type="OMA" id="CFFVAPK"/>
<dbReference type="HOGENOM" id="CLU_028123_3_0_1"/>
<reference evidence="4 5" key="1">
    <citation type="journal article" date="2011" name="J. Gen. Appl. Microbiol.">
        <title>Draft genome sequencing of the enigmatic basidiomycete Mixia osmundae.</title>
        <authorList>
            <person name="Nishida H."/>
            <person name="Nagatsuka Y."/>
            <person name="Sugiyama J."/>
        </authorList>
    </citation>
    <scope>NUCLEOTIDE SEQUENCE [LARGE SCALE GENOMIC DNA]</scope>
    <source>
        <strain evidence="5">CBS 9802 / IAM 14324 / JCM 22182 / KY 12970</strain>
    </source>
</reference>
<dbReference type="PANTHER" id="PTHR42923">
    <property type="entry name" value="PROTOPORPHYRINOGEN OXIDASE"/>
    <property type="match status" value="1"/>
</dbReference>
<dbReference type="GO" id="GO:0016491">
    <property type="term" value="F:oxidoreductase activity"/>
    <property type="evidence" value="ECO:0007669"/>
    <property type="project" value="InterPro"/>
</dbReference>
<evidence type="ECO:0000313" key="4">
    <source>
        <dbReference type="EMBL" id="GAA99406.1"/>
    </source>
</evidence>
<keyword evidence="5" id="KW-1185">Reference proteome</keyword>
<dbReference type="InterPro" id="IPR002937">
    <property type="entry name" value="Amino_oxidase"/>
</dbReference>
<keyword evidence="1" id="KW-0472">Membrane</keyword>
<keyword evidence="1" id="KW-1133">Transmembrane helix</keyword>
<dbReference type="RefSeq" id="XP_014568641.1">
    <property type="nucleotide sequence ID" value="XM_014713155.1"/>
</dbReference>
<keyword evidence="1" id="KW-0812">Transmembrane</keyword>
<dbReference type="Pfam" id="PF01593">
    <property type="entry name" value="Amino_oxidase"/>
    <property type="match status" value="1"/>
</dbReference>
<feature type="signal peptide" evidence="2">
    <location>
        <begin position="1"/>
        <end position="19"/>
    </location>
</feature>
<dbReference type="EMBL" id="BABT02000220">
    <property type="protein sequence ID" value="GAA99406.1"/>
    <property type="molecule type" value="Genomic_DNA"/>
</dbReference>
<proteinExistence type="predicted"/>
<feature type="domain" description="Amine oxidase" evidence="3">
    <location>
        <begin position="13"/>
        <end position="345"/>
    </location>
</feature>
<dbReference type="Gene3D" id="3.50.50.60">
    <property type="entry name" value="FAD/NAD(P)-binding domain"/>
    <property type="match status" value="2"/>
</dbReference>
<feature type="chain" id="PRO_5009955870" description="Amine oxidase domain-containing protein" evidence="2">
    <location>
        <begin position="20"/>
        <end position="502"/>
    </location>
</feature>
<feature type="transmembrane region" description="Helical" evidence="1">
    <location>
        <begin position="146"/>
        <end position="169"/>
    </location>
</feature>
<dbReference type="InterPro" id="IPR036188">
    <property type="entry name" value="FAD/NAD-bd_sf"/>
</dbReference>
<name>G7E9T7_MIXOS</name>
<dbReference type="InterPro" id="IPR050464">
    <property type="entry name" value="Zeta_carotene_desat/Oxidored"/>
</dbReference>
<dbReference type="Gene3D" id="3.90.660.20">
    <property type="entry name" value="Protoporphyrinogen oxidase, mitochondrial, domain 2"/>
    <property type="match status" value="1"/>
</dbReference>
<evidence type="ECO:0000256" key="2">
    <source>
        <dbReference type="SAM" id="SignalP"/>
    </source>
</evidence>
<accession>G7E9T7</accession>
<dbReference type="OrthoDB" id="1111734at2759"/>
<dbReference type="PANTHER" id="PTHR42923:SF17">
    <property type="entry name" value="AMINE OXIDASE DOMAIN-CONTAINING PROTEIN"/>
    <property type="match status" value="1"/>
</dbReference>
<dbReference type="InParanoid" id="G7E9T7"/>
<evidence type="ECO:0000313" key="5">
    <source>
        <dbReference type="Proteomes" id="UP000009131"/>
    </source>
</evidence>
<comment type="caution">
    <text evidence="4">The sequence shown here is derived from an EMBL/GenBank/DDBJ whole genome shotgun (WGS) entry which is preliminary data.</text>
</comment>
<evidence type="ECO:0000256" key="1">
    <source>
        <dbReference type="SAM" id="Phobius"/>
    </source>
</evidence>
<dbReference type="eggNOG" id="ENOG502RZ2M">
    <property type="taxonomic scope" value="Eukaryota"/>
</dbReference>
<gene>
    <name evidence="4" type="primary">Mo06104</name>
    <name evidence="4" type="ORF">E5Q_06104</name>
</gene>
<dbReference type="STRING" id="764103.G7E9T7"/>
<protein>
    <recommendedName>
        <fullName evidence="3">Amine oxidase domain-containing protein</fullName>
    </recommendedName>
</protein>
<keyword evidence="2" id="KW-0732">Signal</keyword>
<organism evidence="4 5">
    <name type="scientific">Mixia osmundae (strain CBS 9802 / IAM 14324 / JCM 22182 / KY 12970)</name>
    <dbReference type="NCBI Taxonomy" id="764103"/>
    <lineage>
        <taxon>Eukaryota</taxon>
        <taxon>Fungi</taxon>
        <taxon>Dikarya</taxon>
        <taxon>Basidiomycota</taxon>
        <taxon>Pucciniomycotina</taxon>
        <taxon>Mixiomycetes</taxon>
        <taxon>Mixiales</taxon>
        <taxon>Mixiaceae</taxon>
        <taxon>Mixia</taxon>
    </lineage>
</organism>
<evidence type="ECO:0000259" key="3">
    <source>
        <dbReference type="Pfam" id="PF01593"/>
    </source>
</evidence>
<reference evidence="4 5" key="2">
    <citation type="journal article" date="2012" name="Open Biol.">
        <title>Characteristics of nucleosomes and linker DNA regions on the genome of the basidiomycete Mixia osmundae revealed by mono- and dinucleosome mapping.</title>
        <authorList>
            <person name="Nishida H."/>
            <person name="Kondo S."/>
            <person name="Matsumoto T."/>
            <person name="Suzuki Y."/>
            <person name="Yoshikawa H."/>
            <person name="Taylor T.D."/>
            <person name="Sugiyama J."/>
        </authorList>
    </citation>
    <scope>NUCLEOTIDE SEQUENCE [LARGE SCALE GENOMIC DNA]</scope>
    <source>
        <strain evidence="5">CBS 9802 / IAM 14324 / JCM 22182 / KY 12970</strain>
    </source>
</reference>
<dbReference type="SUPFAM" id="SSF51905">
    <property type="entry name" value="FAD/NAD(P)-binding domain"/>
    <property type="match status" value="1"/>
</dbReference>